<evidence type="ECO:0008006" key="2">
    <source>
        <dbReference type="Google" id="ProtNLM"/>
    </source>
</evidence>
<reference evidence="1" key="1">
    <citation type="submission" date="2018-10" db="EMBL/GenBank/DDBJ databases">
        <title>Population genomic analysis revealed the cold adaptation of white poplar.</title>
        <authorList>
            <person name="Liu Y.-J."/>
        </authorList>
    </citation>
    <scope>NUCLEOTIDE SEQUENCE [LARGE SCALE GENOMIC DNA]</scope>
    <source>
        <strain evidence="1">PAL-ZL1</strain>
    </source>
</reference>
<sequence>MLINFSKFFSGGKPVPFTAAYLAPEVQNVIPSGLTRESPYLAHPIFNMYHTEHELLRCMHRLQSKDLSVCHSMIPLGSCTMKLNATSEMMPVTFPNFTDIHLLRQVNILKEMFNELGELLCTITGFDSFSLQPNAGAAGECAGLMVIRAYHKVGLTSPGFIGADVCHLNLHKTFCIPHGGGGPGMGPVGVKKHLAPYLP</sequence>
<dbReference type="GO" id="GO:0019464">
    <property type="term" value="P:glycine decarboxylation via glycine cleavage system"/>
    <property type="evidence" value="ECO:0007669"/>
    <property type="project" value="TreeGrafter"/>
</dbReference>
<proteinExistence type="predicted"/>
<dbReference type="GO" id="GO:0048046">
    <property type="term" value="C:apoplast"/>
    <property type="evidence" value="ECO:0007669"/>
    <property type="project" value="TreeGrafter"/>
</dbReference>
<dbReference type="GO" id="GO:0016594">
    <property type="term" value="F:glycine binding"/>
    <property type="evidence" value="ECO:0007669"/>
    <property type="project" value="TreeGrafter"/>
</dbReference>
<dbReference type="GO" id="GO:0004375">
    <property type="term" value="F:glycine dehydrogenase (decarboxylating) activity"/>
    <property type="evidence" value="ECO:0007669"/>
    <property type="project" value="InterPro"/>
</dbReference>
<dbReference type="PANTHER" id="PTHR11773">
    <property type="entry name" value="GLYCINE DEHYDROGENASE, DECARBOXYLATING"/>
    <property type="match status" value="1"/>
</dbReference>
<dbReference type="InterPro" id="IPR015421">
    <property type="entry name" value="PyrdxlP-dep_Trfase_major"/>
</dbReference>
<protein>
    <recommendedName>
        <fullName evidence="2">Glycine dehydrogenase (aminomethyl-transferring)</fullName>
    </recommendedName>
</protein>
<dbReference type="Gene3D" id="3.40.640.10">
    <property type="entry name" value="Type I PLP-dependent aspartate aminotransferase-like (Major domain)"/>
    <property type="match status" value="2"/>
</dbReference>
<comment type="caution">
    <text evidence="1">The sequence shown here is derived from an EMBL/GenBank/DDBJ whole genome shotgun (WGS) entry which is preliminary data.</text>
</comment>
<dbReference type="GO" id="GO:0030170">
    <property type="term" value="F:pyridoxal phosphate binding"/>
    <property type="evidence" value="ECO:0007669"/>
    <property type="project" value="TreeGrafter"/>
</dbReference>
<dbReference type="GO" id="GO:0009941">
    <property type="term" value="C:chloroplast envelope"/>
    <property type="evidence" value="ECO:0007669"/>
    <property type="project" value="TreeGrafter"/>
</dbReference>
<evidence type="ECO:0000313" key="1">
    <source>
        <dbReference type="EMBL" id="TKR65788.1"/>
    </source>
</evidence>
<dbReference type="GO" id="GO:0005960">
    <property type="term" value="C:glycine cleavage complex"/>
    <property type="evidence" value="ECO:0007669"/>
    <property type="project" value="TreeGrafter"/>
</dbReference>
<dbReference type="EMBL" id="RCHU01001245">
    <property type="protein sequence ID" value="TKR65788.1"/>
    <property type="molecule type" value="Genomic_DNA"/>
</dbReference>
<accession>A0A4U5M9W8</accession>
<gene>
    <name evidence="1" type="ORF">D5086_0000318120</name>
</gene>
<organism evidence="1">
    <name type="scientific">Populus alba</name>
    <name type="common">White poplar</name>
    <dbReference type="NCBI Taxonomy" id="43335"/>
    <lineage>
        <taxon>Eukaryota</taxon>
        <taxon>Viridiplantae</taxon>
        <taxon>Streptophyta</taxon>
        <taxon>Embryophyta</taxon>
        <taxon>Tracheophyta</taxon>
        <taxon>Spermatophyta</taxon>
        <taxon>Magnoliopsida</taxon>
        <taxon>eudicotyledons</taxon>
        <taxon>Gunneridae</taxon>
        <taxon>Pentapetalae</taxon>
        <taxon>rosids</taxon>
        <taxon>fabids</taxon>
        <taxon>Malpighiales</taxon>
        <taxon>Salicaceae</taxon>
        <taxon>Saliceae</taxon>
        <taxon>Populus</taxon>
    </lineage>
</organism>
<dbReference type="SUPFAM" id="SSF53383">
    <property type="entry name" value="PLP-dependent transferases"/>
    <property type="match status" value="2"/>
</dbReference>
<dbReference type="PANTHER" id="PTHR11773:SF1">
    <property type="entry name" value="GLYCINE DEHYDROGENASE (DECARBOXYLATING), MITOCHONDRIAL"/>
    <property type="match status" value="1"/>
</dbReference>
<dbReference type="STRING" id="43335.A0A4U5M9W8"/>
<dbReference type="AlphaFoldDB" id="A0A4U5M9W8"/>
<dbReference type="InterPro" id="IPR020581">
    <property type="entry name" value="GDC_P"/>
</dbReference>
<dbReference type="GO" id="GO:0005739">
    <property type="term" value="C:mitochondrion"/>
    <property type="evidence" value="ECO:0007669"/>
    <property type="project" value="TreeGrafter"/>
</dbReference>
<dbReference type="InterPro" id="IPR015424">
    <property type="entry name" value="PyrdxlP-dep_Trfase"/>
</dbReference>
<name>A0A4U5M9W8_POPAL</name>